<evidence type="ECO:0000313" key="3">
    <source>
        <dbReference type="Proteomes" id="UP000183656"/>
    </source>
</evidence>
<keyword evidence="1" id="KW-1133">Transmembrane helix</keyword>
<keyword evidence="3" id="KW-1185">Reference proteome</keyword>
<dbReference type="AlphaFoldDB" id="A0A1I7KGB9"/>
<dbReference type="EMBL" id="FPBX01000050">
    <property type="protein sequence ID" value="SFU96394.1"/>
    <property type="molecule type" value="Genomic_DNA"/>
</dbReference>
<organism evidence="2 3">
    <name type="scientific">Paenacidovorax caeni</name>
    <dbReference type="NCBI Taxonomy" id="343013"/>
    <lineage>
        <taxon>Bacteria</taxon>
        <taxon>Pseudomonadati</taxon>
        <taxon>Pseudomonadota</taxon>
        <taxon>Betaproteobacteria</taxon>
        <taxon>Burkholderiales</taxon>
        <taxon>Comamonadaceae</taxon>
        <taxon>Paenacidovorax</taxon>
    </lineage>
</organism>
<keyword evidence="1" id="KW-0472">Membrane</keyword>
<dbReference type="OrthoDB" id="8906425at2"/>
<dbReference type="STRING" id="343013.SAMN04489707_10503"/>
<feature type="transmembrane region" description="Helical" evidence="1">
    <location>
        <begin position="83"/>
        <end position="106"/>
    </location>
</feature>
<name>A0A1I7KGB9_9BURK</name>
<dbReference type="InterPro" id="IPR009937">
    <property type="entry name" value="Phage_holin_3_6"/>
</dbReference>
<feature type="transmembrane region" description="Helical" evidence="1">
    <location>
        <begin position="45"/>
        <end position="71"/>
    </location>
</feature>
<dbReference type="Proteomes" id="UP000183656">
    <property type="component" value="Unassembled WGS sequence"/>
</dbReference>
<keyword evidence="1" id="KW-0812">Transmembrane</keyword>
<dbReference type="RefSeq" id="WP_054257832.1">
    <property type="nucleotide sequence ID" value="NZ_CYIG01000060.1"/>
</dbReference>
<reference evidence="2 3" key="1">
    <citation type="submission" date="2016-10" db="EMBL/GenBank/DDBJ databases">
        <authorList>
            <person name="de Groot N.N."/>
        </authorList>
    </citation>
    <scope>NUCLEOTIDE SEQUENCE [LARGE SCALE GENOMIC DNA]</scope>
    <source>
        <strain evidence="2 3">R-24608</strain>
    </source>
</reference>
<proteinExistence type="predicted"/>
<dbReference type="Pfam" id="PF07332">
    <property type="entry name" value="Phage_holin_3_6"/>
    <property type="match status" value="1"/>
</dbReference>
<sequence>MNWLSLLGLDALRARWQAAVIEGAIAFDDRVALARLEWRDQKRHLLRALLLTLAVGGLTVVALLLLSLALLAQFWDTPQRMAVAWGLAVVWLLAWGAALAALLSVLRQVGQGFALTRRELAQDWQSCKERL</sequence>
<evidence type="ECO:0000313" key="2">
    <source>
        <dbReference type="EMBL" id="SFU96394.1"/>
    </source>
</evidence>
<accession>A0A1I7KGB9</accession>
<evidence type="ECO:0000256" key="1">
    <source>
        <dbReference type="SAM" id="Phobius"/>
    </source>
</evidence>
<gene>
    <name evidence="2" type="ORF">SAMN04489707_10503</name>
</gene>
<protein>
    <submittedName>
        <fullName evidence="2">Uncharacterized membrane protein YqjE</fullName>
    </submittedName>
</protein>